<evidence type="ECO:0000256" key="9">
    <source>
        <dbReference type="ARBA" id="ARBA00074363"/>
    </source>
</evidence>
<evidence type="ECO:0000256" key="8">
    <source>
        <dbReference type="ARBA" id="ARBA00047984"/>
    </source>
</evidence>
<keyword evidence="17" id="KW-1185">Reference proteome</keyword>
<evidence type="ECO:0000256" key="2">
    <source>
        <dbReference type="ARBA" id="ARBA00022490"/>
    </source>
</evidence>
<dbReference type="GO" id="GO:0009266">
    <property type="term" value="P:response to temperature stimulus"/>
    <property type="evidence" value="ECO:0007669"/>
    <property type="project" value="UniProtKB-ARBA"/>
</dbReference>
<evidence type="ECO:0000256" key="7">
    <source>
        <dbReference type="ARBA" id="ARBA00038437"/>
    </source>
</evidence>
<comment type="similarity">
    <text evidence="7 11">Belongs to the DEAD box helicase family.</text>
</comment>
<evidence type="ECO:0000256" key="10">
    <source>
        <dbReference type="PROSITE-ProRule" id="PRU00552"/>
    </source>
</evidence>
<dbReference type="GO" id="GO:0005524">
    <property type="term" value="F:ATP binding"/>
    <property type="evidence" value="ECO:0007669"/>
    <property type="project" value="UniProtKB-KW"/>
</dbReference>
<dbReference type="FunFam" id="3.40.50.300:FF:000108">
    <property type="entry name" value="ATP-dependent RNA helicase RhlE"/>
    <property type="match status" value="1"/>
</dbReference>
<dbReference type="AlphaFoldDB" id="A0A0K1Q5S9"/>
<dbReference type="KEGG" id="llu:AKJ09_07403"/>
<dbReference type="PATRIC" id="fig|1391654.3.peg.7518"/>
<keyword evidence="4 11" id="KW-0378">Hydrolase</keyword>
<evidence type="ECO:0000259" key="14">
    <source>
        <dbReference type="PROSITE" id="PS51194"/>
    </source>
</evidence>
<proteinExistence type="inferred from homology"/>
<dbReference type="RefSeq" id="WP_275936663.1">
    <property type="nucleotide sequence ID" value="NZ_CP012333.1"/>
</dbReference>
<dbReference type="InterPro" id="IPR050079">
    <property type="entry name" value="DEAD_box_RNA_helicase"/>
</dbReference>
<dbReference type="STRING" id="1391654.AKJ09_07403"/>
<evidence type="ECO:0000256" key="5">
    <source>
        <dbReference type="ARBA" id="ARBA00022806"/>
    </source>
</evidence>
<dbReference type="PANTHER" id="PTHR47959">
    <property type="entry name" value="ATP-DEPENDENT RNA HELICASE RHLE-RELATED"/>
    <property type="match status" value="1"/>
</dbReference>
<dbReference type="GO" id="GO:0005829">
    <property type="term" value="C:cytosol"/>
    <property type="evidence" value="ECO:0007669"/>
    <property type="project" value="TreeGrafter"/>
</dbReference>
<feature type="domain" description="DEAD-box RNA helicase Q" evidence="15">
    <location>
        <begin position="10"/>
        <end position="38"/>
    </location>
</feature>
<keyword evidence="6 11" id="KW-0067">ATP-binding</keyword>
<feature type="domain" description="Helicase ATP-binding" evidence="13">
    <location>
        <begin position="41"/>
        <end position="213"/>
    </location>
</feature>
<dbReference type="SMART" id="SM00487">
    <property type="entry name" value="DEXDc"/>
    <property type="match status" value="1"/>
</dbReference>
<evidence type="ECO:0000256" key="4">
    <source>
        <dbReference type="ARBA" id="ARBA00022801"/>
    </source>
</evidence>
<reference evidence="16 17" key="1">
    <citation type="submission" date="2015-08" db="EMBL/GenBank/DDBJ databases">
        <authorList>
            <person name="Babu N.S."/>
            <person name="Beckwith C.J."/>
            <person name="Beseler K.G."/>
            <person name="Brison A."/>
            <person name="Carone J.V."/>
            <person name="Caskin T.P."/>
            <person name="Diamond M."/>
            <person name="Durham M.E."/>
            <person name="Foxe J.M."/>
            <person name="Go M."/>
            <person name="Henderson B.A."/>
            <person name="Jones I.B."/>
            <person name="McGettigan J.A."/>
            <person name="Micheletti S.J."/>
            <person name="Nasrallah M.E."/>
            <person name="Ortiz D."/>
            <person name="Piller C.R."/>
            <person name="Privatt S.R."/>
            <person name="Schneider S.L."/>
            <person name="Sharp S."/>
            <person name="Smith T.C."/>
            <person name="Stanton J.D."/>
            <person name="Ullery H.E."/>
            <person name="Wilson R.J."/>
            <person name="Serrano M.G."/>
            <person name="Buck G."/>
            <person name="Lee V."/>
            <person name="Wang Y."/>
            <person name="Carvalho R."/>
            <person name="Voegtly L."/>
            <person name="Shi R."/>
            <person name="Duckworth R."/>
            <person name="Johnson A."/>
            <person name="Loviza R."/>
            <person name="Walstead R."/>
            <person name="Shah Z."/>
            <person name="Kiflezghi M."/>
            <person name="Wade K."/>
            <person name="Ball S.L."/>
            <person name="Bradley K.W."/>
            <person name="Asai D.J."/>
            <person name="Bowman C.A."/>
            <person name="Russell D.A."/>
            <person name="Pope W.H."/>
            <person name="Jacobs-Sera D."/>
            <person name="Hendrix R.W."/>
            <person name="Hatfull G.F."/>
        </authorList>
    </citation>
    <scope>NUCLEOTIDE SEQUENCE [LARGE SCALE GENOMIC DNA]</scope>
    <source>
        <strain evidence="16 17">DSM 27648</strain>
    </source>
</reference>
<dbReference type="PROSITE" id="PS51195">
    <property type="entry name" value="Q_MOTIF"/>
    <property type="match status" value="1"/>
</dbReference>
<dbReference type="InterPro" id="IPR011545">
    <property type="entry name" value="DEAD/DEAH_box_helicase_dom"/>
</dbReference>
<comment type="catalytic activity">
    <reaction evidence="8">
        <text>ATP + H2O = ADP + phosphate + H(+)</text>
        <dbReference type="Rhea" id="RHEA:13065"/>
        <dbReference type="ChEBI" id="CHEBI:15377"/>
        <dbReference type="ChEBI" id="CHEBI:15378"/>
        <dbReference type="ChEBI" id="CHEBI:30616"/>
        <dbReference type="ChEBI" id="CHEBI:43474"/>
        <dbReference type="ChEBI" id="CHEBI:456216"/>
        <dbReference type="EC" id="3.6.4.13"/>
    </reaction>
</comment>
<dbReference type="InterPro" id="IPR001650">
    <property type="entry name" value="Helicase_C-like"/>
</dbReference>
<organism evidence="16 17">
    <name type="scientific">Labilithrix luteola</name>
    <dbReference type="NCBI Taxonomy" id="1391654"/>
    <lineage>
        <taxon>Bacteria</taxon>
        <taxon>Pseudomonadati</taxon>
        <taxon>Myxococcota</taxon>
        <taxon>Polyangia</taxon>
        <taxon>Polyangiales</taxon>
        <taxon>Labilitrichaceae</taxon>
        <taxon>Labilithrix</taxon>
    </lineage>
</organism>
<feature type="compositionally biased region" description="Polar residues" evidence="12">
    <location>
        <begin position="447"/>
        <end position="461"/>
    </location>
</feature>
<feature type="short sequence motif" description="Q motif" evidence="10">
    <location>
        <begin position="10"/>
        <end position="38"/>
    </location>
</feature>
<name>A0A0K1Q5S9_9BACT</name>
<dbReference type="PANTHER" id="PTHR47959:SF13">
    <property type="entry name" value="ATP-DEPENDENT RNA HELICASE RHLE"/>
    <property type="match status" value="1"/>
</dbReference>
<dbReference type="SMART" id="SM00490">
    <property type="entry name" value="HELICc"/>
    <property type="match status" value="1"/>
</dbReference>
<evidence type="ECO:0000256" key="11">
    <source>
        <dbReference type="RuleBase" id="RU000492"/>
    </source>
</evidence>
<evidence type="ECO:0000259" key="15">
    <source>
        <dbReference type="PROSITE" id="PS51195"/>
    </source>
</evidence>
<dbReference type="SUPFAM" id="SSF52540">
    <property type="entry name" value="P-loop containing nucleoside triphosphate hydrolases"/>
    <property type="match status" value="1"/>
</dbReference>
<dbReference type="GO" id="GO:0042255">
    <property type="term" value="P:ribosome assembly"/>
    <property type="evidence" value="ECO:0007669"/>
    <property type="project" value="UniProtKB-ARBA"/>
</dbReference>
<evidence type="ECO:0000313" key="16">
    <source>
        <dbReference type="EMBL" id="AKV00740.1"/>
    </source>
</evidence>
<evidence type="ECO:0000256" key="1">
    <source>
        <dbReference type="ARBA" id="ARBA00012552"/>
    </source>
</evidence>
<sequence length="482" mass="52406">MNSTATLPESPFAALGLLAPFVRAVAQEGYEAPTPIQSQAIPHVIQGRDLLGCAQTGTGKTAAFVLPILQRLAERPRNGKIRCLILAPTRELAAQIGERASAYGRHVGLRQTVIYGGVGQRNQEIALKQKPDILIATPGRLLDLIQQGFVSLDGVEIFVLDEADRMLDMGFIHDVRKVVKLVPTKRQTLFFSATMPRDIADLAQSILIDPVRVSVAPQSTTAEKVEQSVYFVAKSHKRALLEKLLRDQGALRTIVFTRTKHGANRLAEQLTRGGLDAAAIHGNKSQGARERALEGFKNGTISVLVATDLAARGIDVDGISHVVNFELPNVPEQYVHRIGRTGRAGAEGRAIAFCDEDEKKLLQDIERLIRTRIPVAGRVVMPASSADRTGDNDGRPPRAHGAHGNGQAQRGSQQRAPQQQRASQQPRVAQQPRAPQQRPQAPRPASVTTGPSAGNDPNSSPGPRRRRRRRFRGARLPQGELS</sequence>
<feature type="compositionally biased region" description="Low complexity" evidence="12">
    <location>
        <begin position="407"/>
        <end position="446"/>
    </location>
</feature>
<dbReference type="EMBL" id="CP012333">
    <property type="protein sequence ID" value="AKV00740.1"/>
    <property type="molecule type" value="Genomic_DNA"/>
</dbReference>
<dbReference type="InterPro" id="IPR044742">
    <property type="entry name" value="DEAD/DEAH_RhlB"/>
</dbReference>
<dbReference type="PROSITE" id="PS51194">
    <property type="entry name" value="HELICASE_CTER"/>
    <property type="match status" value="1"/>
</dbReference>
<keyword evidence="3 11" id="KW-0547">Nucleotide-binding</keyword>
<dbReference type="CDD" id="cd18787">
    <property type="entry name" value="SF2_C_DEAD"/>
    <property type="match status" value="1"/>
</dbReference>
<dbReference type="GO" id="GO:0003676">
    <property type="term" value="F:nucleic acid binding"/>
    <property type="evidence" value="ECO:0007669"/>
    <property type="project" value="InterPro"/>
</dbReference>
<dbReference type="PROSITE" id="PS51192">
    <property type="entry name" value="HELICASE_ATP_BIND_1"/>
    <property type="match status" value="1"/>
</dbReference>
<feature type="compositionally biased region" description="Basic residues" evidence="12">
    <location>
        <begin position="463"/>
        <end position="473"/>
    </location>
</feature>
<feature type="region of interest" description="Disordered" evidence="12">
    <location>
        <begin position="380"/>
        <end position="482"/>
    </location>
</feature>
<dbReference type="Pfam" id="PF00271">
    <property type="entry name" value="Helicase_C"/>
    <property type="match status" value="1"/>
</dbReference>
<dbReference type="InterPro" id="IPR027417">
    <property type="entry name" value="P-loop_NTPase"/>
</dbReference>
<evidence type="ECO:0000313" key="17">
    <source>
        <dbReference type="Proteomes" id="UP000064967"/>
    </source>
</evidence>
<protein>
    <recommendedName>
        <fullName evidence="9">DEAD-box ATP-dependent RNA helicase RhpA</fullName>
        <ecNumber evidence="1">3.6.4.13</ecNumber>
    </recommendedName>
</protein>
<evidence type="ECO:0000256" key="3">
    <source>
        <dbReference type="ARBA" id="ARBA00022741"/>
    </source>
</evidence>
<evidence type="ECO:0000256" key="12">
    <source>
        <dbReference type="SAM" id="MobiDB-lite"/>
    </source>
</evidence>
<feature type="domain" description="Helicase C-terminal" evidence="14">
    <location>
        <begin position="224"/>
        <end position="386"/>
    </location>
</feature>
<evidence type="ECO:0000259" key="13">
    <source>
        <dbReference type="PROSITE" id="PS51192"/>
    </source>
</evidence>
<dbReference type="Pfam" id="PF00270">
    <property type="entry name" value="DEAD"/>
    <property type="match status" value="1"/>
</dbReference>
<dbReference type="Gene3D" id="3.40.50.300">
    <property type="entry name" value="P-loop containing nucleotide triphosphate hydrolases"/>
    <property type="match status" value="2"/>
</dbReference>
<dbReference type="GO" id="GO:0003724">
    <property type="term" value="F:RNA helicase activity"/>
    <property type="evidence" value="ECO:0007669"/>
    <property type="project" value="UniProtKB-EC"/>
</dbReference>
<evidence type="ECO:0000256" key="6">
    <source>
        <dbReference type="ARBA" id="ARBA00022840"/>
    </source>
</evidence>
<dbReference type="InterPro" id="IPR000629">
    <property type="entry name" value="RNA-helicase_DEAD-box_CS"/>
</dbReference>
<dbReference type="GO" id="GO:0016787">
    <property type="term" value="F:hydrolase activity"/>
    <property type="evidence" value="ECO:0007669"/>
    <property type="project" value="UniProtKB-KW"/>
</dbReference>
<dbReference type="CDD" id="cd00268">
    <property type="entry name" value="DEADc"/>
    <property type="match status" value="1"/>
</dbReference>
<dbReference type="InterPro" id="IPR014014">
    <property type="entry name" value="RNA_helicase_DEAD_Q_motif"/>
</dbReference>
<accession>A0A0K1Q5S9</accession>
<dbReference type="EC" id="3.6.4.13" evidence="1"/>
<keyword evidence="2" id="KW-0963">Cytoplasm</keyword>
<dbReference type="InterPro" id="IPR014001">
    <property type="entry name" value="Helicase_ATP-bd"/>
</dbReference>
<dbReference type="Proteomes" id="UP000064967">
    <property type="component" value="Chromosome"/>
</dbReference>
<gene>
    <name evidence="16" type="ORF">AKJ09_07403</name>
</gene>
<dbReference type="PROSITE" id="PS00039">
    <property type="entry name" value="DEAD_ATP_HELICASE"/>
    <property type="match status" value="1"/>
</dbReference>
<keyword evidence="5 11" id="KW-0347">Helicase</keyword>